<dbReference type="Pfam" id="PF07730">
    <property type="entry name" value="HisKA_3"/>
    <property type="match status" value="1"/>
</dbReference>
<keyword evidence="2 7" id="KW-0418">Kinase</keyword>
<evidence type="ECO:0000256" key="1">
    <source>
        <dbReference type="ARBA" id="ARBA00022679"/>
    </source>
</evidence>
<dbReference type="InterPro" id="IPR036890">
    <property type="entry name" value="HATPase_C_sf"/>
</dbReference>
<keyword evidence="3" id="KW-0902">Two-component regulatory system</keyword>
<dbReference type="GO" id="GO:0016301">
    <property type="term" value="F:kinase activity"/>
    <property type="evidence" value="ECO:0007669"/>
    <property type="project" value="UniProtKB-KW"/>
</dbReference>
<feature type="transmembrane region" description="Helical" evidence="5">
    <location>
        <begin position="46"/>
        <end position="69"/>
    </location>
</feature>
<dbReference type="InterPro" id="IPR050482">
    <property type="entry name" value="Sensor_HK_TwoCompSys"/>
</dbReference>
<dbReference type="EMBL" id="JBHMCA010000053">
    <property type="protein sequence ID" value="MFB9447488.1"/>
    <property type="molecule type" value="Genomic_DNA"/>
</dbReference>
<feature type="transmembrane region" description="Helical" evidence="5">
    <location>
        <begin position="118"/>
        <end position="135"/>
    </location>
</feature>
<feature type="transmembrane region" description="Helical" evidence="5">
    <location>
        <begin position="147"/>
        <end position="165"/>
    </location>
</feature>
<sequence>MVRWSRSAAPGEVAAVLGVWLLVMLLLLFSVGQAVAQRRQAGLAPSVEAVCDGLSFVIAGCYLRFAVLLDRGRRGPRIRLLVWIQAVAALVVLGLGSAWTMLSLPLAAVLLVATGRRGLLAVSLLGAADVVGLFVKRDGTPVDSMIALFVTVIVCGFGLFAMTRLREVLHELRRTREEMARTRVDEERLRISRELHDLLGRTLVAVSLRNEAALRLLDSDVERCRVQLIALQSLVIDGQARLRALTSGPSLISLGDELASARELFDLLGVRAEIDTVAVDDDVVGQTLAAVVREAVTNTLKHGRPTWCRIGVRRESGDVVVTVVNDGVVPSAGDGARTGLDGIRARVTALGGVLTAGPMPGGQFRVTGRVPDIAAHPPAPRDGEPAPREAVGS</sequence>
<evidence type="ECO:0000256" key="5">
    <source>
        <dbReference type="SAM" id="Phobius"/>
    </source>
</evidence>
<keyword evidence="5" id="KW-1133">Transmembrane helix</keyword>
<dbReference type="Gene3D" id="1.20.5.1930">
    <property type="match status" value="1"/>
</dbReference>
<dbReference type="Proteomes" id="UP001589608">
    <property type="component" value="Unassembled WGS sequence"/>
</dbReference>
<organism evidence="7 8">
    <name type="scientific">Dactylosporangium vinaceum</name>
    <dbReference type="NCBI Taxonomy" id="53362"/>
    <lineage>
        <taxon>Bacteria</taxon>
        <taxon>Bacillati</taxon>
        <taxon>Actinomycetota</taxon>
        <taxon>Actinomycetes</taxon>
        <taxon>Micromonosporales</taxon>
        <taxon>Micromonosporaceae</taxon>
        <taxon>Dactylosporangium</taxon>
    </lineage>
</organism>
<dbReference type="SUPFAM" id="SSF55874">
    <property type="entry name" value="ATPase domain of HSP90 chaperone/DNA topoisomerase II/histidine kinase"/>
    <property type="match status" value="1"/>
</dbReference>
<evidence type="ECO:0000313" key="7">
    <source>
        <dbReference type="EMBL" id="MFB9447488.1"/>
    </source>
</evidence>
<keyword evidence="5" id="KW-0472">Membrane</keyword>
<dbReference type="PANTHER" id="PTHR24421">
    <property type="entry name" value="NITRATE/NITRITE SENSOR PROTEIN NARX-RELATED"/>
    <property type="match status" value="1"/>
</dbReference>
<comment type="caution">
    <text evidence="7">The sequence shown here is derived from an EMBL/GenBank/DDBJ whole genome shotgun (WGS) entry which is preliminary data.</text>
</comment>
<gene>
    <name evidence="7" type="ORF">ACFFTR_30710</name>
</gene>
<keyword evidence="8" id="KW-1185">Reference proteome</keyword>
<accession>A0ABV5MF52</accession>
<dbReference type="PANTHER" id="PTHR24421:SF63">
    <property type="entry name" value="SENSOR HISTIDINE KINASE DESK"/>
    <property type="match status" value="1"/>
</dbReference>
<dbReference type="InterPro" id="IPR011712">
    <property type="entry name" value="Sig_transdc_His_kin_sub3_dim/P"/>
</dbReference>
<evidence type="ECO:0000256" key="3">
    <source>
        <dbReference type="ARBA" id="ARBA00023012"/>
    </source>
</evidence>
<evidence type="ECO:0000259" key="6">
    <source>
        <dbReference type="Pfam" id="PF07730"/>
    </source>
</evidence>
<protein>
    <submittedName>
        <fullName evidence="7">Sensor histidine kinase</fullName>
    </submittedName>
</protein>
<dbReference type="RefSeq" id="WP_223100646.1">
    <property type="nucleotide sequence ID" value="NZ_CP061913.1"/>
</dbReference>
<feature type="transmembrane region" description="Helical" evidence="5">
    <location>
        <begin position="81"/>
        <end position="112"/>
    </location>
</feature>
<reference evidence="7 8" key="1">
    <citation type="submission" date="2024-09" db="EMBL/GenBank/DDBJ databases">
        <authorList>
            <person name="Sun Q."/>
            <person name="Mori K."/>
        </authorList>
    </citation>
    <scope>NUCLEOTIDE SEQUENCE [LARGE SCALE GENOMIC DNA]</scope>
    <source>
        <strain evidence="7 8">JCM 3307</strain>
    </source>
</reference>
<proteinExistence type="predicted"/>
<keyword evidence="1" id="KW-0808">Transferase</keyword>
<evidence type="ECO:0000313" key="8">
    <source>
        <dbReference type="Proteomes" id="UP001589608"/>
    </source>
</evidence>
<evidence type="ECO:0000256" key="4">
    <source>
        <dbReference type="SAM" id="MobiDB-lite"/>
    </source>
</evidence>
<name>A0ABV5MF52_9ACTN</name>
<feature type="domain" description="Signal transduction histidine kinase subgroup 3 dimerisation and phosphoacceptor" evidence="6">
    <location>
        <begin position="187"/>
        <end position="245"/>
    </location>
</feature>
<feature type="region of interest" description="Disordered" evidence="4">
    <location>
        <begin position="372"/>
        <end position="393"/>
    </location>
</feature>
<dbReference type="Gene3D" id="3.30.565.10">
    <property type="entry name" value="Histidine kinase-like ATPase, C-terminal domain"/>
    <property type="match status" value="1"/>
</dbReference>
<keyword evidence="5" id="KW-0812">Transmembrane</keyword>
<evidence type="ECO:0000256" key="2">
    <source>
        <dbReference type="ARBA" id="ARBA00022777"/>
    </source>
</evidence>